<dbReference type="InterPro" id="IPR027304">
    <property type="entry name" value="Trigger_fact/SurA_dom_sf"/>
</dbReference>
<evidence type="ECO:0000313" key="4">
    <source>
        <dbReference type="Proteomes" id="UP000237819"/>
    </source>
</evidence>
<dbReference type="Gene3D" id="1.10.4030.10">
    <property type="entry name" value="Porin chaperone SurA, peptide-binding domain"/>
    <property type="match status" value="1"/>
</dbReference>
<accession>A0A2S8GP14</accession>
<feature type="domain" description="PpiC" evidence="2">
    <location>
        <begin position="190"/>
        <end position="292"/>
    </location>
</feature>
<dbReference type="Gene3D" id="3.10.50.40">
    <property type="match status" value="1"/>
</dbReference>
<dbReference type="InterPro" id="IPR000297">
    <property type="entry name" value="PPIase_PpiC"/>
</dbReference>
<dbReference type="Pfam" id="PF00639">
    <property type="entry name" value="Rotamase"/>
    <property type="match status" value="1"/>
</dbReference>
<dbReference type="GO" id="GO:0003755">
    <property type="term" value="F:peptidyl-prolyl cis-trans isomerase activity"/>
    <property type="evidence" value="ECO:0007669"/>
    <property type="project" value="UniProtKB-KW"/>
</dbReference>
<proteinExistence type="predicted"/>
<evidence type="ECO:0000259" key="2">
    <source>
        <dbReference type="PROSITE" id="PS50198"/>
    </source>
</evidence>
<protein>
    <recommendedName>
        <fullName evidence="2">PpiC domain-containing protein</fullName>
    </recommendedName>
</protein>
<dbReference type="EMBL" id="PUHZ01000010">
    <property type="protein sequence ID" value="PQO46162.1"/>
    <property type="molecule type" value="Genomic_DNA"/>
</dbReference>
<dbReference type="RefSeq" id="WP_105335133.1">
    <property type="nucleotide sequence ID" value="NZ_PUHZ01000010.1"/>
</dbReference>
<dbReference type="SUPFAM" id="SSF109998">
    <property type="entry name" value="Triger factor/SurA peptide-binding domain-like"/>
    <property type="match status" value="1"/>
</dbReference>
<keyword evidence="1" id="KW-0413">Isomerase</keyword>
<organism evidence="3 4">
    <name type="scientific">Blastopirellula marina</name>
    <dbReference type="NCBI Taxonomy" id="124"/>
    <lineage>
        <taxon>Bacteria</taxon>
        <taxon>Pseudomonadati</taxon>
        <taxon>Planctomycetota</taxon>
        <taxon>Planctomycetia</taxon>
        <taxon>Pirellulales</taxon>
        <taxon>Pirellulaceae</taxon>
        <taxon>Blastopirellula</taxon>
    </lineage>
</organism>
<evidence type="ECO:0000256" key="1">
    <source>
        <dbReference type="PROSITE-ProRule" id="PRU00278"/>
    </source>
</evidence>
<sequence length="356" mass="40808">MMSKPWIGSPLFILVMVCLIFLPEAANELGYNIQYDSASGPYLPDESLVHPTTGATVVASVNDVPIYDIEVQRHLDRLNVFKGMPQSTVNVYRSSVVSQLVRRQVVLAYLQTTEFRANEQEIDLAVSQVKQSLEARGQSLDEFLASGKSDMAMLRRNLAWKIVWERYLESYLTEANLRRFYERGYHRFDGTTRHVYQVYMGDPGNDQFDWDQAFRNTVLIRDKIQQGEMTFEEAVQQYSDSPSKLDAGDLGWMAYKGPMDPRIHEAAFARPIGELVGPIQSRFGIHLLCAVEEKRGTKKWEEMVGEIRIAASAYLFAHVADRYLSDSRVYYFGEDEGSEMDPMMVQAFREEFLTPK</sequence>
<gene>
    <name evidence="3" type="ORF">C5Y93_09230</name>
</gene>
<dbReference type="SUPFAM" id="SSF54534">
    <property type="entry name" value="FKBP-like"/>
    <property type="match status" value="1"/>
</dbReference>
<dbReference type="OrthoDB" id="14196at2"/>
<dbReference type="PROSITE" id="PS50198">
    <property type="entry name" value="PPIC_PPIASE_2"/>
    <property type="match status" value="1"/>
</dbReference>
<name>A0A2S8GP14_9BACT</name>
<dbReference type="InterPro" id="IPR046357">
    <property type="entry name" value="PPIase_dom_sf"/>
</dbReference>
<dbReference type="PANTHER" id="PTHR47245">
    <property type="entry name" value="PEPTIDYLPROLYL ISOMERASE"/>
    <property type="match status" value="1"/>
</dbReference>
<reference evidence="3 4" key="1">
    <citation type="submission" date="2018-02" db="EMBL/GenBank/DDBJ databases">
        <title>Comparative genomes isolates from brazilian mangrove.</title>
        <authorList>
            <person name="Araujo J.E."/>
            <person name="Taketani R.G."/>
            <person name="Silva M.C.P."/>
            <person name="Loureco M.V."/>
            <person name="Andreote F.D."/>
        </authorList>
    </citation>
    <scope>NUCLEOTIDE SEQUENCE [LARGE SCALE GENOMIC DNA]</scope>
    <source>
        <strain evidence="3 4">Nap-Phe MGV</strain>
    </source>
</reference>
<comment type="caution">
    <text evidence="3">The sequence shown here is derived from an EMBL/GenBank/DDBJ whole genome shotgun (WGS) entry which is preliminary data.</text>
</comment>
<keyword evidence="1" id="KW-0697">Rotamase</keyword>
<dbReference type="Proteomes" id="UP000237819">
    <property type="component" value="Unassembled WGS sequence"/>
</dbReference>
<dbReference type="InterPro" id="IPR050245">
    <property type="entry name" value="PrsA_foldase"/>
</dbReference>
<dbReference type="AlphaFoldDB" id="A0A2S8GP14"/>
<evidence type="ECO:0000313" key="3">
    <source>
        <dbReference type="EMBL" id="PQO46162.1"/>
    </source>
</evidence>
<dbReference type="PANTHER" id="PTHR47245:SF2">
    <property type="entry name" value="PEPTIDYL-PROLYL CIS-TRANS ISOMERASE HP_0175-RELATED"/>
    <property type="match status" value="1"/>
</dbReference>